<keyword evidence="3" id="KW-0479">Metal-binding</keyword>
<dbReference type="PANTHER" id="PTHR30521:SF5">
    <property type="entry name" value="BLR4509 PROTEIN"/>
    <property type="match status" value="1"/>
</dbReference>
<dbReference type="GO" id="GO:0020037">
    <property type="term" value="F:heme binding"/>
    <property type="evidence" value="ECO:0007669"/>
    <property type="project" value="InterPro"/>
</dbReference>
<organism evidence="7 8">
    <name type="scientific">Spiribacter salinus</name>
    <dbReference type="NCBI Taxonomy" id="1335746"/>
    <lineage>
        <taxon>Bacteria</taxon>
        <taxon>Pseudomonadati</taxon>
        <taxon>Pseudomonadota</taxon>
        <taxon>Gammaproteobacteria</taxon>
        <taxon>Chromatiales</taxon>
        <taxon>Ectothiorhodospiraceae</taxon>
        <taxon>Spiribacter</taxon>
    </lineage>
</organism>
<proteinExistence type="predicted"/>
<evidence type="ECO:0000256" key="3">
    <source>
        <dbReference type="ARBA" id="ARBA00022723"/>
    </source>
</evidence>
<evidence type="ECO:0000313" key="8">
    <source>
        <dbReference type="Proteomes" id="UP000315400"/>
    </source>
</evidence>
<evidence type="ECO:0000256" key="2">
    <source>
        <dbReference type="ARBA" id="ARBA00022559"/>
    </source>
</evidence>
<dbReference type="SUPFAM" id="SSF54909">
    <property type="entry name" value="Dimeric alpha+beta barrel"/>
    <property type="match status" value="1"/>
</dbReference>
<dbReference type="InterPro" id="IPR006314">
    <property type="entry name" value="Dyp_peroxidase"/>
</dbReference>
<keyword evidence="2 7" id="KW-0575">Peroxidase</keyword>
<gene>
    <name evidence="7" type="ORF">FKY71_16675</name>
</gene>
<comment type="cofactor">
    <cofactor evidence="1">
        <name>heme b</name>
        <dbReference type="ChEBI" id="CHEBI:60344"/>
    </cofactor>
</comment>
<feature type="non-terminal residue" evidence="7">
    <location>
        <position position="336"/>
    </location>
</feature>
<evidence type="ECO:0000256" key="6">
    <source>
        <dbReference type="SAM" id="MobiDB-lite"/>
    </source>
</evidence>
<feature type="compositionally biased region" description="Basic and acidic residues" evidence="6">
    <location>
        <begin position="306"/>
        <end position="315"/>
    </location>
</feature>
<name>A0A540VHM9_9GAMM</name>
<dbReference type="Proteomes" id="UP000315400">
    <property type="component" value="Unassembled WGS sequence"/>
</dbReference>
<dbReference type="GO" id="GO:0046872">
    <property type="term" value="F:metal ion binding"/>
    <property type="evidence" value="ECO:0007669"/>
    <property type="project" value="UniProtKB-KW"/>
</dbReference>
<dbReference type="AlphaFoldDB" id="A0A540VHM9"/>
<keyword evidence="5" id="KW-0408">Iron</keyword>
<comment type="caution">
    <text evidence="7">The sequence shown here is derived from an EMBL/GenBank/DDBJ whole genome shotgun (WGS) entry which is preliminary data.</text>
</comment>
<protein>
    <submittedName>
        <fullName evidence="7">Peroxidase</fullName>
    </submittedName>
</protein>
<evidence type="ECO:0000256" key="5">
    <source>
        <dbReference type="ARBA" id="ARBA00023004"/>
    </source>
</evidence>
<reference evidence="7 8" key="1">
    <citation type="submission" date="2019-06" db="EMBL/GenBank/DDBJ databases">
        <title>Metagenome assembled Genome of Spiribacter salinus SL48-SHIP from the microbial mat of Salt Lake 48 (Novosibirsk region, Russia).</title>
        <authorList>
            <person name="Shipova A."/>
            <person name="Rozanov A.S."/>
            <person name="Bryanskaya A.V."/>
            <person name="Peltek S.E."/>
        </authorList>
    </citation>
    <scope>NUCLEOTIDE SEQUENCE [LARGE SCALE GENOMIC DNA]</scope>
    <source>
        <strain evidence="7">SL48-SHIP-2</strain>
    </source>
</reference>
<dbReference type="InterPro" id="IPR011008">
    <property type="entry name" value="Dimeric_a/b-barrel"/>
</dbReference>
<dbReference type="GO" id="GO:0004601">
    <property type="term" value="F:peroxidase activity"/>
    <property type="evidence" value="ECO:0007669"/>
    <property type="project" value="UniProtKB-KW"/>
</dbReference>
<evidence type="ECO:0000313" key="7">
    <source>
        <dbReference type="EMBL" id="TQE96276.1"/>
    </source>
</evidence>
<dbReference type="EMBL" id="VIFK01000348">
    <property type="protein sequence ID" value="TQE96276.1"/>
    <property type="molecule type" value="Genomic_DNA"/>
</dbReference>
<feature type="region of interest" description="Disordered" evidence="6">
    <location>
        <begin position="284"/>
        <end position="336"/>
    </location>
</feature>
<dbReference type="PANTHER" id="PTHR30521">
    <property type="entry name" value="DEFERROCHELATASE/PEROXIDASE"/>
    <property type="match status" value="1"/>
</dbReference>
<evidence type="ECO:0000256" key="4">
    <source>
        <dbReference type="ARBA" id="ARBA00023002"/>
    </source>
</evidence>
<accession>A0A540VHM9</accession>
<keyword evidence="4" id="KW-0560">Oxidoreductase</keyword>
<dbReference type="PROSITE" id="PS51404">
    <property type="entry name" value="DYP_PEROXIDASE"/>
    <property type="match status" value="1"/>
</dbReference>
<sequence>MATLELDDIQGLVARGYGQLRAACYLMLQIEDPAAACTWLRALAERVTPGSERPAAAATHVAFTVEGLRALGLTEEALSTFSREFWEGMATPNRAQFLGDVGDSAPAHWRWGGPAHPVDVAVLLFARDQPRLETEVAALRAEWTGVSEIVRLDTYLFDSPLEHFGFADGIAQPIIEGLSRTGPPENTLPPGEFILGYPNAYDKLPPRPLTPASEGAAALPLTKNQEGVQGQDLGRNGTYLVFRELEQDVRGFWEFVSAASEALYDTDDHDTRVRVAAKMVGRWPSGAPITLSPESDTLDNPTRDSFGYRDNDMDGHGCPMGAHIRRTNPRDALEGS</sequence>
<evidence type="ECO:0000256" key="1">
    <source>
        <dbReference type="ARBA" id="ARBA00001970"/>
    </source>
</evidence>
<dbReference type="GO" id="GO:0005829">
    <property type="term" value="C:cytosol"/>
    <property type="evidence" value="ECO:0007669"/>
    <property type="project" value="TreeGrafter"/>
</dbReference>